<gene>
    <name evidence="1" type="ORF">ALC57_03151</name>
</gene>
<name>A0A151JMN8_9HYME</name>
<proteinExistence type="predicted"/>
<accession>A0A151JMN8</accession>
<dbReference type="AlphaFoldDB" id="A0A151JMN8"/>
<dbReference type="PANTHER" id="PTHR31511:SF12">
    <property type="entry name" value="RHO TERMINATION FACTOR N-TERMINAL DOMAIN-CONTAINING PROTEIN"/>
    <property type="match status" value="1"/>
</dbReference>
<dbReference type="Proteomes" id="UP000078492">
    <property type="component" value="Unassembled WGS sequence"/>
</dbReference>
<feature type="non-terminal residue" evidence="1">
    <location>
        <position position="271"/>
    </location>
</feature>
<reference evidence="1 2" key="1">
    <citation type="submission" date="2015-09" db="EMBL/GenBank/DDBJ databases">
        <title>Trachymyrmex cornetzi WGS genome.</title>
        <authorList>
            <person name="Nygaard S."/>
            <person name="Hu H."/>
            <person name="Boomsma J."/>
            <person name="Zhang G."/>
        </authorList>
    </citation>
    <scope>NUCLEOTIDE SEQUENCE [LARGE SCALE GENOMIC DNA]</scope>
    <source>
        <strain evidence="1">Tcor2-1</strain>
        <tissue evidence="1">Whole body</tissue>
    </source>
</reference>
<organism evidence="1 2">
    <name type="scientific">Trachymyrmex cornetzi</name>
    <dbReference type="NCBI Taxonomy" id="471704"/>
    <lineage>
        <taxon>Eukaryota</taxon>
        <taxon>Metazoa</taxon>
        <taxon>Ecdysozoa</taxon>
        <taxon>Arthropoda</taxon>
        <taxon>Hexapoda</taxon>
        <taxon>Insecta</taxon>
        <taxon>Pterygota</taxon>
        <taxon>Neoptera</taxon>
        <taxon>Endopterygota</taxon>
        <taxon>Hymenoptera</taxon>
        <taxon>Apocrita</taxon>
        <taxon>Aculeata</taxon>
        <taxon>Formicoidea</taxon>
        <taxon>Formicidae</taxon>
        <taxon>Myrmicinae</taxon>
        <taxon>Trachymyrmex</taxon>
    </lineage>
</organism>
<evidence type="ECO:0000313" key="1">
    <source>
        <dbReference type="EMBL" id="KYN27442.1"/>
    </source>
</evidence>
<dbReference type="EMBL" id="KQ978931">
    <property type="protein sequence ID" value="KYN27442.1"/>
    <property type="molecule type" value="Genomic_DNA"/>
</dbReference>
<dbReference type="PANTHER" id="PTHR31511">
    <property type="entry name" value="PROTEIN CBG23764"/>
    <property type="match status" value="1"/>
</dbReference>
<sequence>MENHEQVERELLEQCDQVATLAGCFAWLQRCDECIEQLEELCRTKRPRLAVGQRQSAVARIARLAGAKSQLERRFVHVGGEYAGSGYASGNEQSLVWREIDAAFESRIVTGAVINFNHIEPRRFLEDAREIVLERVRDAVERHGSAKVNTAFNGEFATKDKRASKSINTKNNEIYRCTDIREWYERNVVEPILASLEEFQERDSGWTLLRILNLVVNVNKLNPMRAGCHFEVPWEIVMKRAVISVRTMDNACFAWSVVAALHPAEEHVYRE</sequence>
<keyword evidence="2" id="KW-1185">Reference proteome</keyword>
<evidence type="ECO:0000313" key="2">
    <source>
        <dbReference type="Proteomes" id="UP000078492"/>
    </source>
</evidence>
<protein>
    <submittedName>
        <fullName evidence="1">Uncharacterized protein</fullName>
    </submittedName>
</protein>